<dbReference type="Gene3D" id="1.10.510.10">
    <property type="entry name" value="Transferase(Phosphotransferase) domain 1"/>
    <property type="match status" value="1"/>
</dbReference>
<protein>
    <recommendedName>
        <fullName evidence="5">Protein kinase domain-containing protein</fullName>
    </recommendedName>
</protein>
<proteinExistence type="predicted"/>
<evidence type="ECO:0000313" key="7">
    <source>
        <dbReference type="Proteomes" id="UP000275408"/>
    </source>
</evidence>
<dbReference type="InterPro" id="IPR008266">
    <property type="entry name" value="Tyr_kinase_AS"/>
</dbReference>
<reference evidence="6 7" key="1">
    <citation type="journal article" date="2018" name="Sci. Rep.">
        <title>Comparative analysis of the Pocillopora damicornis genome highlights role of immune system in coral evolution.</title>
        <authorList>
            <person name="Cunning R."/>
            <person name="Bay R.A."/>
            <person name="Gillette P."/>
            <person name="Baker A.C."/>
            <person name="Traylor-Knowles N."/>
        </authorList>
    </citation>
    <scope>NUCLEOTIDE SEQUENCE [LARGE SCALE GENOMIC DNA]</scope>
    <source>
        <strain evidence="6">RSMAS</strain>
        <tissue evidence="6">Whole animal</tissue>
    </source>
</reference>
<dbReference type="PANTHER" id="PTHR44329">
    <property type="entry name" value="SERINE/THREONINE-PROTEIN KINASE TNNI3K-RELATED"/>
    <property type="match status" value="1"/>
</dbReference>
<evidence type="ECO:0000259" key="5">
    <source>
        <dbReference type="PROSITE" id="PS50011"/>
    </source>
</evidence>
<dbReference type="SUPFAM" id="SSF56112">
    <property type="entry name" value="Protein kinase-like (PK-like)"/>
    <property type="match status" value="1"/>
</dbReference>
<dbReference type="InterPro" id="IPR000719">
    <property type="entry name" value="Prot_kinase_dom"/>
</dbReference>
<dbReference type="Pfam" id="PF00069">
    <property type="entry name" value="Pkinase"/>
    <property type="match status" value="1"/>
</dbReference>
<dbReference type="AlphaFoldDB" id="A0A3M6TRV0"/>
<dbReference type="PROSITE" id="PS00109">
    <property type="entry name" value="PROTEIN_KINASE_TYR"/>
    <property type="match status" value="1"/>
</dbReference>
<dbReference type="Gene3D" id="3.30.200.20">
    <property type="entry name" value="Phosphorylase Kinase, domain 1"/>
    <property type="match status" value="1"/>
</dbReference>
<dbReference type="PANTHER" id="PTHR44329:SF298">
    <property type="entry name" value="MIXED LINEAGE KINASE DOMAIN-LIKE PROTEIN"/>
    <property type="match status" value="1"/>
</dbReference>
<feature type="coiled-coil region" evidence="4">
    <location>
        <begin position="128"/>
        <end position="218"/>
    </location>
</feature>
<dbReference type="STRING" id="46731.A0A3M6TRV0"/>
<name>A0A3M6TRV0_POCDA</name>
<keyword evidence="1 3" id="KW-0547">Nucleotide-binding</keyword>
<gene>
    <name evidence="6" type="ORF">pdam_00002476</name>
</gene>
<feature type="domain" description="Protein kinase" evidence="5">
    <location>
        <begin position="263"/>
        <end position="501"/>
    </location>
</feature>
<dbReference type="Proteomes" id="UP000275408">
    <property type="component" value="Unassembled WGS sequence"/>
</dbReference>
<accession>A0A3M6TRV0</accession>
<dbReference type="PROSITE" id="PS00107">
    <property type="entry name" value="PROTEIN_KINASE_ATP"/>
    <property type="match status" value="1"/>
</dbReference>
<keyword evidence="4" id="KW-0175">Coiled coil</keyword>
<organism evidence="6 7">
    <name type="scientific">Pocillopora damicornis</name>
    <name type="common">Cauliflower coral</name>
    <name type="synonym">Millepora damicornis</name>
    <dbReference type="NCBI Taxonomy" id="46731"/>
    <lineage>
        <taxon>Eukaryota</taxon>
        <taxon>Metazoa</taxon>
        <taxon>Cnidaria</taxon>
        <taxon>Anthozoa</taxon>
        <taxon>Hexacorallia</taxon>
        <taxon>Scleractinia</taxon>
        <taxon>Astrocoeniina</taxon>
        <taxon>Pocilloporidae</taxon>
        <taxon>Pocillopora</taxon>
    </lineage>
</organism>
<dbReference type="GO" id="GO:0005524">
    <property type="term" value="F:ATP binding"/>
    <property type="evidence" value="ECO:0007669"/>
    <property type="project" value="UniProtKB-UniRule"/>
</dbReference>
<evidence type="ECO:0000256" key="4">
    <source>
        <dbReference type="SAM" id="Coils"/>
    </source>
</evidence>
<evidence type="ECO:0000313" key="6">
    <source>
        <dbReference type="EMBL" id="RMX44157.1"/>
    </source>
</evidence>
<dbReference type="EMBL" id="RCHS01003049">
    <property type="protein sequence ID" value="RMX44157.1"/>
    <property type="molecule type" value="Genomic_DNA"/>
</dbReference>
<dbReference type="OrthoDB" id="5963884at2759"/>
<feature type="binding site" evidence="3">
    <location>
        <position position="291"/>
    </location>
    <ligand>
        <name>ATP</name>
        <dbReference type="ChEBI" id="CHEBI:30616"/>
    </ligand>
</feature>
<keyword evidence="2 3" id="KW-0067">ATP-binding</keyword>
<dbReference type="InterPro" id="IPR051681">
    <property type="entry name" value="Ser/Thr_Kinases-Pseudokinases"/>
</dbReference>
<dbReference type="PROSITE" id="PS50011">
    <property type="entry name" value="PROTEIN_KINASE_DOM"/>
    <property type="match status" value="1"/>
</dbReference>
<dbReference type="InterPro" id="IPR017441">
    <property type="entry name" value="Protein_kinase_ATP_BS"/>
</dbReference>
<dbReference type="GO" id="GO:0004672">
    <property type="term" value="F:protein kinase activity"/>
    <property type="evidence" value="ECO:0007669"/>
    <property type="project" value="InterPro"/>
</dbReference>
<comment type="caution">
    <text evidence="6">The sequence shown here is derived from an EMBL/GenBank/DDBJ whole genome shotgun (WGS) entry which is preliminary data.</text>
</comment>
<keyword evidence="7" id="KW-1185">Reference proteome</keyword>
<dbReference type="GO" id="GO:0097527">
    <property type="term" value="P:necroptotic signaling pathway"/>
    <property type="evidence" value="ECO:0007669"/>
    <property type="project" value="TreeGrafter"/>
</dbReference>
<evidence type="ECO:0000256" key="1">
    <source>
        <dbReference type="ARBA" id="ARBA00022741"/>
    </source>
</evidence>
<evidence type="ECO:0000256" key="2">
    <source>
        <dbReference type="ARBA" id="ARBA00022840"/>
    </source>
</evidence>
<dbReference type="InterPro" id="IPR011009">
    <property type="entry name" value="Kinase-like_dom_sf"/>
</dbReference>
<sequence length="587" mass="67816">MVAATDRAVSGKLLADHVSKTRQFLGPDEVPLTITQLRKSPLQNDIKQMRQALDDEKRTRDVRKQELKEKEKLLFSISETSLGEEQLERTRLEQELSHVKNAGNKRVKTLENQLRDTSRLCELKKVEIREKEAAVNNLQVLLEENQQEKSEIKNQLSQQQKSCTKLEERLKAEQVSSQSIKLQLEANELLIRELRLKVEQGREQRTALEETVRRQQLQFAEEKDRHASIERDLQLALSTTQAEVSELLRSGTCDWILLREEVTLGRKVLGKGAWGIVNEGMFRGCKVAVKKIHDLILSDHNRRSFEREMNIASRCRHPNLLQFIGATNDDGSPLFVTELLDTCLRRLLSERELTPKEVLNLTLDIARGLNYLHLNKPLPIIHRDISSANVLLWRRGECWRAKLSDYGAANFMRRCMTANKGAIIYSAPEAFTPKQSPKVDVYSFGVLLCEMCIREQPDPQDLPDQIKRVSDDTFRQLIQRCVEKEPGKRPTMAEVEVYSYATVLCKMCIREFPNPERHHYQIRLVTNTSLKKLINRCEMTAPDQSPVMSDIFSELERLRENSNVISMVRNLLRGLRSGYFFRMTVVM</sequence>
<evidence type="ECO:0000256" key="3">
    <source>
        <dbReference type="PROSITE-ProRule" id="PRU10141"/>
    </source>
</evidence>